<feature type="domain" description="2-C-methyl-D-erythritol 2,4-cyclodiphosphate synthase" evidence="3">
    <location>
        <begin position="3"/>
        <end position="138"/>
    </location>
</feature>
<evidence type="ECO:0000256" key="1">
    <source>
        <dbReference type="HAMAP-Rule" id="MF_00107"/>
    </source>
</evidence>
<dbReference type="CDD" id="cd00554">
    <property type="entry name" value="MECDP_synthase"/>
    <property type="match status" value="1"/>
</dbReference>
<keyword evidence="1 2" id="KW-0456">Lyase</keyword>
<dbReference type="PANTHER" id="PTHR43181:SF1">
    <property type="entry name" value="2-C-METHYL-D-ERYTHRITOL 2,4-CYCLODIPHOSPHATE SYNTHASE, CHLOROPLASTIC"/>
    <property type="match status" value="1"/>
</dbReference>
<evidence type="ECO:0000313" key="4">
    <source>
        <dbReference type="EMBL" id="AUM63034.1"/>
    </source>
</evidence>
<dbReference type="EC" id="4.6.1.12" evidence="1 2"/>
<dbReference type="NCBIfam" id="TIGR00151">
    <property type="entry name" value="ispF"/>
    <property type="match status" value="1"/>
</dbReference>
<dbReference type="RefSeq" id="WP_101781068.1">
    <property type="nucleotide sequence ID" value="NZ_CP025543.1"/>
</dbReference>
<name>A0A2K9LZ46_SPISQ</name>
<protein>
    <recommendedName>
        <fullName evidence="1 2">2-C-methyl-D-erythritol 2,4-cyclodiphosphate synthase</fullName>
        <shortName evidence="1">MECDP-synthase</shortName>
        <shortName evidence="1">MECPP-synthase</shortName>
        <shortName evidence="1">MECPS</shortName>
        <ecNumber evidence="1 2">4.6.1.12</ecNumber>
    </recommendedName>
</protein>
<accession>A0A2K9LZ46</accession>
<dbReference type="GO" id="GO:0008685">
    <property type="term" value="F:2-C-methyl-D-erythritol 2,4-cyclodiphosphate synthase activity"/>
    <property type="evidence" value="ECO:0007669"/>
    <property type="project" value="UniProtKB-UniRule"/>
</dbReference>
<dbReference type="KEGG" id="smoo:SMONO_v1c07850"/>
<gene>
    <name evidence="1 4" type="primary">ispF</name>
    <name evidence="4" type="ORF">SMONO_v1c07850</name>
</gene>
<feature type="binding site" evidence="1">
    <location>
        <position position="44"/>
    </location>
    <ligand>
        <name>a divalent metal cation</name>
        <dbReference type="ChEBI" id="CHEBI:60240"/>
    </ligand>
</feature>
<dbReference type="InterPro" id="IPR003526">
    <property type="entry name" value="MECDP_synthase"/>
</dbReference>
<sequence length="157" mass="17465">MIFKVGFSKDTHNLIDGNKIILGGINIPCDKGVQAYSDGDVIFHSLAESIFGALGLEDLGQNYNQKTMEENFDSSTMVIEANKILSERGFKISNIDLLIELDSPKLTDWKIKIKENISNVLNIEIDKISVKATTTEGNFTNIITSYSNVLIYKEEGK</sequence>
<dbReference type="InterPro" id="IPR036571">
    <property type="entry name" value="MECDP_synthase_sf"/>
</dbReference>
<dbReference type="OrthoDB" id="9804336at2"/>
<feature type="binding site" evidence="1">
    <location>
        <position position="12"/>
    </location>
    <ligand>
        <name>a divalent metal cation</name>
        <dbReference type="ChEBI" id="CHEBI:60240"/>
    </ligand>
</feature>
<comment type="pathway">
    <text evidence="1">Isoprenoid biosynthesis; isopentenyl diphosphate biosynthesis via DXP pathway; isopentenyl diphosphate from 1-deoxy-D-xylulose 5-phosphate: step 4/6.</text>
</comment>
<feature type="binding site" evidence="1">
    <location>
        <position position="10"/>
    </location>
    <ligand>
        <name>a divalent metal cation</name>
        <dbReference type="ChEBI" id="CHEBI:60240"/>
    </ligand>
</feature>
<proteinExistence type="inferred from homology"/>
<comment type="function">
    <text evidence="1">Involved in the biosynthesis of isopentenyl diphosphate (IPP) and dimethylallyl diphosphate (DMAPP), two major building blocks of isoprenoid compounds. Catalyzes the conversion of 4-diphosphocytidyl-2-C-methyl-D-erythritol 2-phosphate (CDP-ME2P) to 2-C-methyl-D-erythritol 2,4-cyclodiphosphate (ME-CPP) with a corresponding release of cytidine 5-monophosphate (CMP).</text>
</comment>
<dbReference type="Gene3D" id="3.30.1330.50">
    <property type="entry name" value="2-C-methyl-D-erythritol 2,4-cyclodiphosphate synthase"/>
    <property type="match status" value="1"/>
</dbReference>
<dbReference type="UniPathway" id="UPA00056">
    <property type="reaction ID" value="UER00095"/>
</dbReference>
<dbReference type="GO" id="GO:0046872">
    <property type="term" value="F:metal ion binding"/>
    <property type="evidence" value="ECO:0007669"/>
    <property type="project" value="UniProtKB-KW"/>
</dbReference>
<dbReference type="Proteomes" id="UP000234790">
    <property type="component" value="Chromosome"/>
</dbReference>
<reference evidence="4 5" key="1">
    <citation type="submission" date="2017-12" db="EMBL/GenBank/DDBJ databases">
        <title>Complete genome sequence of Spiroplasma monobiae MQ-1 (ATCC 33825).</title>
        <authorList>
            <person name="Tsai Y.-M."/>
            <person name="Lo W.-S."/>
            <person name="Wu P.-S."/>
            <person name="Cho S.-T."/>
            <person name="Kuo C.-H."/>
        </authorList>
    </citation>
    <scope>NUCLEOTIDE SEQUENCE [LARGE SCALE GENOMIC DNA]</scope>
    <source>
        <strain evidence="4 5">MQ-1</strain>
    </source>
</reference>
<feature type="site" description="Transition state stabilizer" evidence="1">
    <location>
        <position position="134"/>
    </location>
</feature>
<comment type="caution">
    <text evidence="1">Lacks conserved residue(s) required for the propagation of feature annotation.</text>
</comment>
<dbReference type="GO" id="GO:0016114">
    <property type="term" value="P:terpenoid biosynthetic process"/>
    <property type="evidence" value="ECO:0007669"/>
    <property type="project" value="InterPro"/>
</dbReference>
<dbReference type="EMBL" id="CP025543">
    <property type="protein sequence ID" value="AUM63034.1"/>
    <property type="molecule type" value="Genomic_DNA"/>
</dbReference>
<feature type="binding site" evidence="1">
    <location>
        <begin position="10"/>
        <end position="12"/>
    </location>
    <ligand>
        <name>4-CDP-2-C-methyl-D-erythritol 2-phosphate</name>
        <dbReference type="ChEBI" id="CHEBI:57919"/>
    </ligand>
</feature>
<comment type="catalytic activity">
    <reaction evidence="1 2">
        <text>4-CDP-2-C-methyl-D-erythritol 2-phosphate = 2-C-methyl-D-erythritol 2,4-cyclic diphosphate + CMP</text>
        <dbReference type="Rhea" id="RHEA:23864"/>
        <dbReference type="ChEBI" id="CHEBI:57919"/>
        <dbReference type="ChEBI" id="CHEBI:58483"/>
        <dbReference type="ChEBI" id="CHEBI:60377"/>
        <dbReference type="EC" id="4.6.1.12"/>
    </reaction>
</comment>
<keyword evidence="1 2" id="KW-0414">Isoprene biosynthesis</keyword>
<evidence type="ECO:0000259" key="3">
    <source>
        <dbReference type="Pfam" id="PF02542"/>
    </source>
</evidence>
<dbReference type="AlphaFoldDB" id="A0A2K9LZ46"/>
<feature type="binding site" evidence="1">
    <location>
        <begin position="133"/>
        <end position="136"/>
    </location>
    <ligand>
        <name>4-CDP-2-C-methyl-D-erythritol 2-phosphate</name>
        <dbReference type="ChEBI" id="CHEBI:57919"/>
    </ligand>
</feature>
<organism evidence="4 5">
    <name type="scientific">Spiroplasma monobiae MQ-1</name>
    <dbReference type="NCBI Taxonomy" id="1336748"/>
    <lineage>
        <taxon>Bacteria</taxon>
        <taxon>Bacillati</taxon>
        <taxon>Mycoplasmatota</taxon>
        <taxon>Mollicutes</taxon>
        <taxon>Entomoplasmatales</taxon>
        <taxon>Spiroplasmataceae</taxon>
        <taxon>Spiroplasma</taxon>
    </lineage>
</organism>
<evidence type="ECO:0000313" key="5">
    <source>
        <dbReference type="Proteomes" id="UP000234790"/>
    </source>
</evidence>
<comment type="subunit">
    <text evidence="1">Homotrimer.</text>
</comment>
<feature type="binding site" evidence="1">
    <location>
        <begin position="58"/>
        <end position="60"/>
    </location>
    <ligand>
        <name>4-CDP-2-C-methyl-D-erythritol 2-phosphate</name>
        <dbReference type="ChEBI" id="CHEBI:57919"/>
    </ligand>
</feature>
<dbReference type="PANTHER" id="PTHR43181">
    <property type="entry name" value="2-C-METHYL-D-ERYTHRITOL 2,4-CYCLODIPHOSPHATE SYNTHASE, CHLOROPLASTIC"/>
    <property type="match status" value="1"/>
</dbReference>
<dbReference type="SUPFAM" id="SSF69765">
    <property type="entry name" value="IpsF-like"/>
    <property type="match status" value="1"/>
</dbReference>
<keyword evidence="5" id="KW-1185">Reference proteome</keyword>
<comment type="cofactor">
    <cofactor evidence="1">
        <name>a divalent metal cation</name>
        <dbReference type="ChEBI" id="CHEBI:60240"/>
    </cofactor>
    <text evidence="1">Binds 1 divalent metal cation per subunit.</text>
</comment>
<evidence type="ECO:0000256" key="2">
    <source>
        <dbReference type="RuleBase" id="RU004395"/>
    </source>
</evidence>
<dbReference type="HAMAP" id="MF_00107">
    <property type="entry name" value="IspF"/>
    <property type="match status" value="1"/>
</dbReference>
<dbReference type="GO" id="GO:0019288">
    <property type="term" value="P:isopentenyl diphosphate biosynthetic process, methylerythritol 4-phosphate pathway"/>
    <property type="evidence" value="ECO:0007669"/>
    <property type="project" value="UniProtKB-UniRule"/>
</dbReference>
<keyword evidence="1" id="KW-0479">Metal-binding</keyword>
<dbReference type="Pfam" id="PF02542">
    <property type="entry name" value="YgbB"/>
    <property type="match status" value="1"/>
</dbReference>
<comment type="similarity">
    <text evidence="1 2">Belongs to the IspF family.</text>
</comment>